<feature type="signal peptide" evidence="1">
    <location>
        <begin position="1"/>
        <end position="33"/>
    </location>
</feature>
<dbReference type="HOGENOM" id="CLU_1996155_0_0_1"/>
<feature type="chain" id="PRO_5002355036" description="Knottin scorpion toxin-like domain-containing protein" evidence="1">
    <location>
        <begin position="34"/>
        <end position="151"/>
    </location>
</feature>
<dbReference type="EnsemblPlants" id="OGLUM11G22570.2">
    <property type="protein sequence ID" value="OGLUM11G22570.2"/>
    <property type="gene ID" value="OGLUM11G22570"/>
</dbReference>
<evidence type="ECO:0008006" key="4">
    <source>
        <dbReference type="Google" id="ProtNLM"/>
    </source>
</evidence>
<protein>
    <recommendedName>
        <fullName evidence="4">Knottin scorpion toxin-like domain-containing protein</fullName>
    </recommendedName>
</protein>
<evidence type="ECO:0000313" key="2">
    <source>
        <dbReference type="EnsemblPlants" id="OGLUM11G22570.2"/>
    </source>
</evidence>
<accession>A0A0E0BMD3</accession>
<name>A0A0E0BMD3_9ORYZ</name>
<proteinExistence type="predicted"/>
<sequence length="151" mass="16371">MALLGKDNSNAVVFLAALMVMAIAFSSSHTAQASDHGSNHAFCTQVHTKHRIHAHTYEAAPRKCVRVSVKPIIMKEAIATAILINAAVELALAMELALAITDVCFYAGLRACQVKMCGAYCLKYYGNLVDWKGAYCNEQGKCCCKARSISR</sequence>
<evidence type="ECO:0000256" key="1">
    <source>
        <dbReference type="SAM" id="SignalP"/>
    </source>
</evidence>
<organism evidence="2">
    <name type="scientific">Oryza glumipatula</name>
    <dbReference type="NCBI Taxonomy" id="40148"/>
    <lineage>
        <taxon>Eukaryota</taxon>
        <taxon>Viridiplantae</taxon>
        <taxon>Streptophyta</taxon>
        <taxon>Embryophyta</taxon>
        <taxon>Tracheophyta</taxon>
        <taxon>Spermatophyta</taxon>
        <taxon>Magnoliopsida</taxon>
        <taxon>Liliopsida</taxon>
        <taxon>Poales</taxon>
        <taxon>Poaceae</taxon>
        <taxon>BOP clade</taxon>
        <taxon>Oryzoideae</taxon>
        <taxon>Oryzeae</taxon>
        <taxon>Oryzinae</taxon>
        <taxon>Oryza</taxon>
    </lineage>
</organism>
<reference evidence="2" key="2">
    <citation type="submission" date="2018-05" db="EMBL/GenBank/DDBJ databases">
        <title>OgluRS3 (Oryza glumaepatula Reference Sequence Version 3).</title>
        <authorList>
            <person name="Zhang J."/>
            <person name="Kudrna D."/>
            <person name="Lee S."/>
            <person name="Talag J."/>
            <person name="Welchert J."/>
            <person name="Wing R.A."/>
        </authorList>
    </citation>
    <scope>NUCLEOTIDE SEQUENCE [LARGE SCALE GENOMIC DNA]</scope>
</reference>
<dbReference type="AlphaFoldDB" id="A0A0E0BMD3"/>
<evidence type="ECO:0000313" key="3">
    <source>
        <dbReference type="Proteomes" id="UP000026961"/>
    </source>
</evidence>
<reference evidence="2" key="1">
    <citation type="submission" date="2015-04" db="UniProtKB">
        <authorList>
            <consortium name="EnsemblPlants"/>
        </authorList>
    </citation>
    <scope>IDENTIFICATION</scope>
</reference>
<keyword evidence="1" id="KW-0732">Signal</keyword>
<keyword evidence="3" id="KW-1185">Reference proteome</keyword>
<dbReference type="Gramene" id="OGLUM11G22570.2">
    <property type="protein sequence ID" value="OGLUM11G22570.2"/>
    <property type="gene ID" value="OGLUM11G22570"/>
</dbReference>
<dbReference type="Proteomes" id="UP000026961">
    <property type="component" value="Chromosome 11"/>
</dbReference>